<sequence length="304" mass="33223">MNLRRGQARPAPVDSLTEDPPWVPGPRAGTSGRPAPANPRRADLASLDGDLIAPAAEVRPAMEPGSVETGGDMVPRSPEAVAWQADAPDRARARDARSRSPLGPLLLRLYRVRRMRRLTRRLCERLEGGGMYSATWREILRERHGVEVGRYSYGAILEPGVLPPGTVVGGYCSVGAQLVVRRRDHPTDRPVLHPFFYNSRLGFLSRDTIPADADNPLTIGHDVWIGDRVTILSGCKRIGNGAVIAAGAVVTKDVAPYTIVAGVPARPLRKRLDDETIARLENSRWWEEPLSELIERPPVSGLLG</sequence>
<keyword evidence="3" id="KW-0808">Transferase</keyword>
<protein>
    <submittedName>
        <fullName evidence="3">CatB-related O-acetyltransferase</fullName>
    </submittedName>
</protein>
<dbReference type="CDD" id="cd03349">
    <property type="entry name" value="LbH_XAT"/>
    <property type="match status" value="1"/>
</dbReference>
<dbReference type="AlphaFoldDB" id="A0A5C4NPS9"/>
<organism evidence="3 4">
    <name type="scientific">Rubellimicrobium roseum</name>
    <dbReference type="NCBI Taxonomy" id="687525"/>
    <lineage>
        <taxon>Bacteria</taxon>
        <taxon>Pseudomonadati</taxon>
        <taxon>Pseudomonadota</taxon>
        <taxon>Alphaproteobacteria</taxon>
        <taxon>Rhodobacterales</taxon>
        <taxon>Roseobacteraceae</taxon>
        <taxon>Rubellimicrobium</taxon>
    </lineage>
</organism>
<evidence type="ECO:0000313" key="3">
    <source>
        <dbReference type="EMBL" id="TNC74647.1"/>
    </source>
</evidence>
<dbReference type="PANTHER" id="PTHR43300:SF11">
    <property type="entry name" value="ACETYLTRANSFERASE RV3034C-RELATED"/>
    <property type="match status" value="1"/>
</dbReference>
<feature type="region of interest" description="Disordered" evidence="2">
    <location>
        <begin position="1"/>
        <end position="48"/>
    </location>
</feature>
<evidence type="ECO:0000256" key="1">
    <source>
        <dbReference type="ARBA" id="ARBA00007274"/>
    </source>
</evidence>
<dbReference type="EMBL" id="VDFV01000001">
    <property type="protein sequence ID" value="TNC74647.1"/>
    <property type="molecule type" value="Genomic_DNA"/>
</dbReference>
<gene>
    <name evidence="3" type="ORF">FHG71_00455</name>
</gene>
<reference evidence="3 4" key="1">
    <citation type="submission" date="2019-06" db="EMBL/GenBank/DDBJ databases">
        <authorList>
            <person name="Jiang L."/>
        </authorList>
    </citation>
    <scope>NUCLEOTIDE SEQUENCE [LARGE SCALE GENOMIC DNA]</scope>
    <source>
        <strain evidence="3 4">YIM 48858</strain>
    </source>
</reference>
<keyword evidence="4" id="KW-1185">Reference proteome</keyword>
<dbReference type="GO" id="GO:0016740">
    <property type="term" value="F:transferase activity"/>
    <property type="evidence" value="ECO:0007669"/>
    <property type="project" value="UniProtKB-KW"/>
</dbReference>
<evidence type="ECO:0000313" key="4">
    <source>
        <dbReference type="Proteomes" id="UP000305709"/>
    </source>
</evidence>
<proteinExistence type="inferred from homology"/>
<dbReference type="InterPro" id="IPR050179">
    <property type="entry name" value="Trans_hexapeptide_repeat"/>
</dbReference>
<dbReference type="Proteomes" id="UP000305709">
    <property type="component" value="Unassembled WGS sequence"/>
</dbReference>
<dbReference type="OrthoDB" id="9815592at2"/>
<evidence type="ECO:0000256" key="2">
    <source>
        <dbReference type="SAM" id="MobiDB-lite"/>
    </source>
</evidence>
<dbReference type="PANTHER" id="PTHR43300">
    <property type="entry name" value="ACETYLTRANSFERASE"/>
    <property type="match status" value="1"/>
</dbReference>
<comment type="similarity">
    <text evidence="1">Belongs to the transferase hexapeptide repeat family.</text>
</comment>
<comment type="caution">
    <text evidence="3">The sequence shown here is derived from an EMBL/GenBank/DDBJ whole genome shotgun (WGS) entry which is preliminary data.</text>
</comment>
<accession>A0A5C4NPS9</accession>
<dbReference type="SUPFAM" id="SSF51161">
    <property type="entry name" value="Trimeric LpxA-like enzymes"/>
    <property type="match status" value="1"/>
</dbReference>
<dbReference type="Gene3D" id="2.160.10.10">
    <property type="entry name" value="Hexapeptide repeat proteins"/>
    <property type="match status" value="1"/>
</dbReference>
<dbReference type="InterPro" id="IPR011004">
    <property type="entry name" value="Trimer_LpxA-like_sf"/>
</dbReference>
<name>A0A5C4NPS9_9RHOB</name>